<accession>A0A9X9X100</accession>
<evidence type="ECO:0000313" key="4">
    <source>
        <dbReference type="Proteomes" id="UP001138751"/>
    </source>
</evidence>
<dbReference type="Gene3D" id="3.40.190.150">
    <property type="entry name" value="Bordetella uptake gene, domain 1"/>
    <property type="match status" value="1"/>
</dbReference>
<evidence type="ECO:0000256" key="2">
    <source>
        <dbReference type="SAM" id="SignalP"/>
    </source>
</evidence>
<name>A0A9X9X100_9PROT</name>
<protein>
    <submittedName>
        <fullName evidence="3">Tripartite tricarboxylate transporter substrate binding protein</fullName>
    </submittedName>
</protein>
<feature type="chain" id="PRO_5040889035" evidence="2">
    <location>
        <begin position="25"/>
        <end position="333"/>
    </location>
</feature>
<comment type="similarity">
    <text evidence="1">Belongs to the UPF0065 (bug) family.</text>
</comment>
<dbReference type="PANTHER" id="PTHR42928:SF5">
    <property type="entry name" value="BLR1237 PROTEIN"/>
    <property type="match status" value="1"/>
</dbReference>
<dbReference type="PANTHER" id="PTHR42928">
    <property type="entry name" value="TRICARBOXYLATE-BINDING PROTEIN"/>
    <property type="match status" value="1"/>
</dbReference>
<dbReference type="Pfam" id="PF03401">
    <property type="entry name" value="TctC"/>
    <property type="match status" value="1"/>
</dbReference>
<dbReference type="EMBL" id="JAAEDM010000058">
    <property type="protein sequence ID" value="MBR0673079.1"/>
    <property type="molecule type" value="Genomic_DNA"/>
</dbReference>
<dbReference type="PIRSF" id="PIRSF017082">
    <property type="entry name" value="YflP"/>
    <property type="match status" value="1"/>
</dbReference>
<dbReference type="InterPro" id="IPR005064">
    <property type="entry name" value="BUG"/>
</dbReference>
<reference evidence="3" key="2">
    <citation type="journal article" date="2021" name="Syst. Appl. Microbiol.">
        <title>Roseomonas hellenica sp. nov., isolated from roots of wild-growing Alkanna tinctoria.</title>
        <authorList>
            <person name="Rat A."/>
            <person name="Naranjo H.D."/>
            <person name="Lebbe L."/>
            <person name="Cnockaert M."/>
            <person name="Krigas N."/>
            <person name="Grigoriadou K."/>
            <person name="Maloupa E."/>
            <person name="Willems A."/>
        </authorList>
    </citation>
    <scope>NUCLEOTIDE SEQUENCE</scope>
    <source>
        <strain evidence="3">LMG 31231</strain>
    </source>
</reference>
<evidence type="ECO:0000256" key="1">
    <source>
        <dbReference type="ARBA" id="ARBA00006987"/>
    </source>
</evidence>
<keyword evidence="4" id="KW-1185">Reference proteome</keyword>
<dbReference type="InterPro" id="IPR042100">
    <property type="entry name" value="Bug_dom1"/>
</dbReference>
<reference evidence="3" key="1">
    <citation type="submission" date="2020-01" db="EMBL/GenBank/DDBJ databases">
        <authorList>
            <person name="Rat A."/>
        </authorList>
    </citation>
    <scope>NUCLEOTIDE SEQUENCE</scope>
    <source>
        <strain evidence="3">LMG 31231</strain>
    </source>
</reference>
<feature type="signal peptide" evidence="2">
    <location>
        <begin position="1"/>
        <end position="24"/>
    </location>
</feature>
<evidence type="ECO:0000313" key="3">
    <source>
        <dbReference type="EMBL" id="MBR0673079.1"/>
    </source>
</evidence>
<organism evidence="3 4">
    <name type="scientific">Neoroseomonas soli</name>
    <dbReference type="NCBI Taxonomy" id="1081025"/>
    <lineage>
        <taxon>Bacteria</taxon>
        <taxon>Pseudomonadati</taxon>
        <taxon>Pseudomonadota</taxon>
        <taxon>Alphaproteobacteria</taxon>
        <taxon>Acetobacterales</taxon>
        <taxon>Acetobacteraceae</taxon>
        <taxon>Neoroseomonas</taxon>
    </lineage>
</organism>
<sequence length="333" mass="34795">MSKMLRRHVLLAAPALLIGKAIHAQPIAGGRPVRLIVPFAPGGAFDLVGRILAERLPAALGNHVVVENRAGAGGLIGVDAVAKADKDGTTIGLVGVAALCAAPFLYSRMPFDPVRDLAPVTQITDGAMLCVVNADNARRNGWTDFRALIAWAKAHPDTLRMGYSGPGSTAHLNIMTVGRLTGASFLRVPYRGGSTTINDLVAGHIDMMFDVMPALIPHVQAGALVPLAVSTPEPVAAVPSVPGMASFADLGLGQYSFDTWNAIMAPAGTPGPIVARLFQAIRQVATQPDFAERLKPLGYGVVTSESPAALAAKIARETPVWKQLVETSGARLD</sequence>
<dbReference type="CDD" id="cd07012">
    <property type="entry name" value="PBP2_Bug_TTT"/>
    <property type="match status" value="1"/>
</dbReference>
<dbReference type="AlphaFoldDB" id="A0A9X9X100"/>
<dbReference type="Proteomes" id="UP001138751">
    <property type="component" value="Unassembled WGS sequence"/>
</dbReference>
<dbReference type="Gene3D" id="3.40.190.10">
    <property type="entry name" value="Periplasmic binding protein-like II"/>
    <property type="match status" value="1"/>
</dbReference>
<gene>
    <name evidence="3" type="ORF">GXW76_18010</name>
</gene>
<dbReference type="SUPFAM" id="SSF53850">
    <property type="entry name" value="Periplasmic binding protein-like II"/>
    <property type="match status" value="1"/>
</dbReference>
<comment type="caution">
    <text evidence="3">The sequence shown here is derived from an EMBL/GenBank/DDBJ whole genome shotgun (WGS) entry which is preliminary data.</text>
</comment>
<proteinExistence type="inferred from homology"/>
<keyword evidence="2" id="KW-0732">Signal</keyword>